<evidence type="ECO:0000256" key="6">
    <source>
        <dbReference type="ARBA" id="ARBA00023136"/>
    </source>
</evidence>
<dbReference type="PANTHER" id="PTHR33406">
    <property type="entry name" value="MEMBRANE PROTEIN MJ1562-RELATED"/>
    <property type="match status" value="1"/>
</dbReference>
<dbReference type="Gene3D" id="1.20.1640.10">
    <property type="entry name" value="Multidrug efflux transporter AcrB transmembrane domain"/>
    <property type="match status" value="2"/>
</dbReference>
<feature type="transmembrane region" description="Helical" evidence="8">
    <location>
        <begin position="420"/>
        <end position="443"/>
    </location>
</feature>
<keyword evidence="3" id="KW-1003">Cell membrane</keyword>
<dbReference type="PANTHER" id="PTHR33406:SF6">
    <property type="entry name" value="MEMBRANE PROTEIN YDGH-RELATED"/>
    <property type="match status" value="1"/>
</dbReference>
<keyword evidence="6 8" id="KW-0472">Membrane</keyword>
<comment type="subcellular location">
    <subcellularLocation>
        <location evidence="1">Cell membrane</location>
        <topology evidence="1">Multi-pass membrane protein</topology>
    </subcellularLocation>
</comment>
<feature type="transmembrane region" description="Helical" evidence="8">
    <location>
        <begin position="12"/>
        <end position="31"/>
    </location>
</feature>
<dbReference type="InterPro" id="IPR050545">
    <property type="entry name" value="Mycobact_MmpL"/>
</dbReference>
<dbReference type="GO" id="GO:0005886">
    <property type="term" value="C:plasma membrane"/>
    <property type="evidence" value="ECO:0007669"/>
    <property type="project" value="UniProtKB-SubCell"/>
</dbReference>
<feature type="transmembrane region" description="Helical" evidence="8">
    <location>
        <begin position="805"/>
        <end position="823"/>
    </location>
</feature>
<feature type="transmembrane region" description="Helical" evidence="8">
    <location>
        <begin position="879"/>
        <end position="903"/>
    </location>
</feature>
<dbReference type="InterPro" id="IPR004869">
    <property type="entry name" value="MMPL_dom"/>
</dbReference>
<evidence type="ECO:0000256" key="5">
    <source>
        <dbReference type="ARBA" id="ARBA00022989"/>
    </source>
</evidence>
<gene>
    <name evidence="10" type="ORF">NG895_03630</name>
</gene>
<dbReference type="Pfam" id="PF03176">
    <property type="entry name" value="MMPL"/>
    <property type="match status" value="2"/>
</dbReference>
<dbReference type="AlphaFoldDB" id="A0A9X2JFZ7"/>
<comment type="caution">
    <text evidence="10">The sequence shown here is derived from an EMBL/GenBank/DDBJ whole genome shotgun (WGS) entry which is preliminary data.</text>
</comment>
<proteinExistence type="inferred from homology"/>
<feature type="domain" description="Membrane transport protein MMPL" evidence="9">
    <location>
        <begin position="244"/>
        <end position="525"/>
    </location>
</feature>
<feature type="transmembrane region" description="Helical" evidence="8">
    <location>
        <begin position="455"/>
        <end position="475"/>
    </location>
</feature>
<evidence type="ECO:0000256" key="2">
    <source>
        <dbReference type="ARBA" id="ARBA00010157"/>
    </source>
</evidence>
<evidence type="ECO:0000256" key="7">
    <source>
        <dbReference type="SAM" id="MobiDB-lite"/>
    </source>
</evidence>
<accession>A0A9X2JFZ7</accession>
<reference evidence="10" key="1">
    <citation type="submission" date="2022-06" db="EMBL/GenBank/DDBJ databases">
        <title>Aeoliella straminimaris, a novel planctomycete from sediments.</title>
        <authorList>
            <person name="Vitorino I.R."/>
            <person name="Lage O.M."/>
        </authorList>
    </citation>
    <scope>NUCLEOTIDE SEQUENCE</scope>
    <source>
        <strain evidence="10">ICT_H6.2</strain>
    </source>
</reference>
<dbReference type="EMBL" id="JAMXLR010000015">
    <property type="protein sequence ID" value="MCO6042988.1"/>
    <property type="molecule type" value="Genomic_DNA"/>
</dbReference>
<feature type="region of interest" description="Disordered" evidence="7">
    <location>
        <begin position="224"/>
        <end position="243"/>
    </location>
</feature>
<feature type="transmembrane region" description="Helical" evidence="8">
    <location>
        <begin position="769"/>
        <end position="793"/>
    </location>
</feature>
<dbReference type="SUPFAM" id="SSF82866">
    <property type="entry name" value="Multidrug efflux transporter AcrB transmembrane domain"/>
    <property type="match status" value="2"/>
</dbReference>
<evidence type="ECO:0000256" key="4">
    <source>
        <dbReference type="ARBA" id="ARBA00022692"/>
    </source>
</evidence>
<keyword evidence="4 8" id="KW-0812">Transmembrane</keyword>
<feature type="transmembrane region" description="Helical" evidence="8">
    <location>
        <begin position="311"/>
        <end position="328"/>
    </location>
</feature>
<evidence type="ECO:0000256" key="8">
    <source>
        <dbReference type="SAM" id="Phobius"/>
    </source>
</evidence>
<evidence type="ECO:0000256" key="3">
    <source>
        <dbReference type="ARBA" id="ARBA00022475"/>
    </source>
</evidence>
<evidence type="ECO:0000313" key="10">
    <source>
        <dbReference type="EMBL" id="MCO6042988.1"/>
    </source>
</evidence>
<evidence type="ECO:0000313" key="11">
    <source>
        <dbReference type="Proteomes" id="UP001155241"/>
    </source>
</evidence>
<evidence type="ECO:0000259" key="9">
    <source>
        <dbReference type="Pfam" id="PF03176"/>
    </source>
</evidence>
<keyword evidence="11" id="KW-1185">Reference proteome</keyword>
<name>A0A9X2JFZ7_9BACT</name>
<feature type="transmembrane region" description="Helical" evidence="8">
    <location>
        <begin position="381"/>
        <end position="400"/>
    </location>
</feature>
<keyword evidence="5 8" id="KW-1133">Transmembrane helix</keyword>
<dbReference type="RefSeq" id="WP_252851088.1">
    <property type="nucleotide sequence ID" value="NZ_JAMXLR010000015.1"/>
</dbReference>
<sequence>MFAILGNWVNRYWLAILLFWGALAIVLKLVAPSWDQVALDGDFDYLPSNSTSRRGIALLHEAFPDEQAKSQIVLVFARPDKPLSKLDRQFAIDVAGQLSQLGQESFNVLDNIRSRLGQEHSIPPDKVRLNTMLVAPPAPEETENEDSAVADDKQAPSLGLTQQQADKLIEAVCDEHNLPVPDPATAPIVSVGDLVAYVTDDFPWADDNTRVWTELTPVVGQMLKNAGRGKPSPGDASNDGRNLDDHAVMVVGRLTTDMMATENVWILQAVKRLVEEARTSPDKPEGLAVGLSGSGMIGGDMQLSIGESLKSTELTTIVLVLLCLLMIYRSPLLVLIPMATIGVSLSVASDVVALMAQYLGPGDLTIAGLSSDFKIFTTTKIFVVVILFGAGTDFCLFLIARFKEELGLGVELSKASGTALTHVGDALAASAFTTILGLATMFFASYGKFVYSGPVIAICLFIALLACITFAPALLRAFGKVVFWPFGIKHLTPPEESNLSFDEQMKRISPIWDWVARQVIRWPGLILWLSFGIAAPFMFNGLSVQKTHDFMNELAEDRASKLGTELIRDYFPPGESAPMSVVAKLPSGNLNDDSDYSIAYLNTLLYNLPGVVDVRSLYKPIGGDPTSGKNIGAATLAGSPLAKTAFVSETGKYAGKVTQLHLVLDKDPFSREARAIVNEIEKRLEMVSKGEEFPAEKPEWFAGTQDNWDVMREGISKWKGATFEFIGTTPGMRDLERVTTADETTIKVLVVLAVLAVIIVILRRPLVCLYLIVTVLLSYFATIGMTDFFFRWYYGDTFDGLDWKVPIFLFVILIAVGQDYNIYLTTRVFEEQSRLGPRRGLRRAMVQTGGIITSCGIIMAGTFIAMASGTLRGMIEIGFALALGVLLDTFFVRTVVVPCFFALMAGKEDEPGEPQGVNNEGKALGEDAAHRGSSPHHSGSSQVTETAS</sequence>
<feature type="domain" description="Membrane transport protein MMPL" evidence="9">
    <location>
        <begin position="719"/>
        <end position="905"/>
    </location>
</feature>
<feature type="region of interest" description="Disordered" evidence="7">
    <location>
        <begin position="908"/>
        <end position="948"/>
    </location>
</feature>
<protein>
    <submittedName>
        <fullName evidence="10">MMPL family transporter</fullName>
    </submittedName>
</protein>
<feature type="transmembrane region" description="Helical" evidence="8">
    <location>
        <begin position="844"/>
        <end position="867"/>
    </location>
</feature>
<evidence type="ECO:0000256" key="1">
    <source>
        <dbReference type="ARBA" id="ARBA00004651"/>
    </source>
</evidence>
<organism evidence="10 11">
    <name type="scientific">Aeoliella straminimaris</name>
    <dbReference type="NCBI Taxonomy" id="2954799"/>
    <lineage>
        <taxon>Bacteria</taxon>
        <taxon>Pseudomonadati</taxon>
        <taxon>Planctomycetota</taxon>
        <taxon>Planctomycetia</taxon>
        <taxon>Pirellulales</taxon>
        <taxon>Lacipirellulaceae</taxon>
        <taxon>Aeoliella</taxon>
    </lineage>
</organism>
<comment type="similarity">
    <text evidence="2">Belongs to the resistance-nodulation-cell division (RND) (TC 2.A.6) family. MmpL subfamily.</text>
</comment>
<dbReference type="Proteomes" id="UP001155241">
    <property type="component" value="Unassembled WGS sequence"/>
</dbReference>